<dbReference type="InterPro" id="IPR000308">
    <property type="entry name" value="14-3-3"/>
</dbReference>
<feature type="site" description="Interaction with phosphoserine on interacting protein" evidence="2">
    <location>
        <position position="133"/>
    </location>
</feature>
<dbReference type="InterPro" id="IPR023409">
    <property type="entry name" value="14-3-3_CS"/>
</dbReference>
<evidence type="ECO:0000313" key="5">
    <source>
        <dbReference type="Proteomes" id="UP001295684"/>
    </source>
</evidence>
<gene>
    <name evidence="4" type="ORF">ECRASSUSDP1_LOCUS19154</name>
</gene>
<evidence type="ECO:0000259" key="3">
    <source>
        <dbReference type="SMART" id="SM00101"/>
    </source>
</evidence>
<evidence type="ECO:0000256" key="1">
    <source>
        <dbReference type="ARBA" id="ARBA00006141"/>
    </source>
</evidence>
<dbReference type="Pfam" id="PF00244">
    <property type="entry name" value="14-3-3"/>
    <property type="match status" value="1"/>
</dbReference>
<feature type="site" description="Interaction with phosphoserine on interacting protein" evidence="2">
    <location>
        <position position="59"/>
    </location>
</feature>
<dbReference type="AlphaFoldDB" id="A0AAD2D2H9"/>
<evidence type="ECO:0000256" key="2">
    <source>
        <dbReference type="PIRSR" id="PIRSR000868-1"/>
    </source>
</evidence>
<dbReference type="SUPFAM" id="SSF48445">
    <property type="entry name" value="14-3-3 protein"/>
    <property type="match status" value="1"/>
</dbReference>
<comment type="similarity">
    <text evidence="1">Belongs to the 14-3-3 family.</text>
</comment>
<organism evidence="4 5">
    <name type="scientific">Euplotes crassus</name>
    <dbReference type="NCBI Taxonomy" id="5936"/>
    <lineage>
        <taxon>Eukaryota</taxon>
        <taxon>Sar</taxon>
        <taxon>Alveolata</taxon>
        <taxon>Ciliophora</taxon>
        <taxon>Intramacronucleata</taxon>
        <taxon>Spirotrichea</taxon>
        <taxon>Hypotrichia</taxon>
        <taxon>Euplotida</taxon>
        <taxon>Euplotidae</taxon>
        <taxon>Moneuplotes</taxon>
    </lineage>
</organism>
<dbReference type="PIRSF" id="PIRSF000868">
    <property type="entry name" value="14-3-3"/>
    <property type="match status" value="1"/>
</dbReference>
<dbReference type="InterPro" id="IPR036815">
    <property type="entry name" value="14-3-3_dom_sf"/>
</dbReference>
<sequence>MAESKEDLLYLAKLAEQAERYDEMVEYATAFSRKESNQLSLEERNILSVAYKNVVGSRRAAWRVLNSIEQKESKKEKGKENVEKVRQYKSQIEDELLELCRDILNLLDGHLLPNTSDSEARVFYFKMQGDYHRYISEFAKASEKDSAAQEAKKSYEEAHKIAERDLEATHPIRLGLALNFSVFYYEILQERQKACDMAKDAFDYAISGLDNVSDEYYKDSTLIMQLLRDNLTLWTSDMPDEGDGDN</sequence>
<accession>A0AAD2D2H9</accession>
<feature type="domain" description="14-3-3" evidence="3">
    <location>
        <begin position="5"/>
        <end position="245"/>
    </location>
</feature>
<evidence type="ECO:0000313" key="4">
    <source>
        <dbReference type="EMBL" id="CAI2377765.1"/>
    </source>
</evidence>
<dbReference type="SMART" id="SM00101">
    <property type="entry name" value="14_3_3"/>
    <property type="match status" value="1"/>
</dbReference>
<comment type="caution">
    <text evidence="4">The sequence shown here is derived from an EMBL/GenBank/DDBJ whole genome shotgun (WGS) entry which is preliminary data.</text>
</comment>
<reference evidence="4" key="1">
    <citation type="submission" date="2023-07" db="EMBL/GenBank/DDBJ databases">
        <authorList>
            <consortium name="AG Swart"/>
            <person name="Singh M."/>
            <person name="Singh A."/>
            <person name="Seah K."/>
            <person name="Emmerich C."/>
        </authorList>
    </citation>
    <scope>NUCLEOTIDE SEQUENCE</scope>
    <source>
        <strain evidence="4">DP1</strain>
    </source>
</reference>
<dbReference type="PANTHER" id="PTHR18860">
    <property type="entry name" value="14-3-3 PROTEIN"/>
    <property type="match status" value="1"/>
</dbReference>
<dbReference type="InterPro" id="IPR023410">
    <property type="entry name" value="14-3-3_domain"/>
</dbReference>
<dbReference type="CDD" id="cd08774">
    <property type="entry name" value="14-3-3"/>
    <property type="match status" value="1"/>
</dbReference>
<dbReference type="Gene3D" id="1.20.190.20">
    <property type="entry name" value="14-3-3 domain"/>
    <property type="match status" value="1"/>
</dbReference>
<dbReference type="PROSITE" id="PS00797">
    <property type="entry name" value="1433_2"/>
    <property type="match status" value="1"/>
</dbReference>
<name>A0AAD2D2H9_EUPCR</name>
<dbReference type="Proteomes" id="UP001295684">
    <property type="component" value="Unassembled WGS sequence"/>
</dbReference>
<protein>
    <recommendedName>
        <fullName evidence="3">14-3-3 domain-containing protein</fullName>
    </recommendedName>
</protein>
<keyword evidence="5" id="KW-1185">Reference proteome</keyword>
<proteinExistence type="inferred from homology"/>
<dbReference type="EMBL" id="CAMPGE010019432">
    <property type="protein sequence ID" value="CAI2377765.1"/>
    <property type="molecule type" value="Genomic_DNA"/>
</dbReference>
<dbReference type="PRINTS" id="PR00305">
    <property type="entry name" value="1433ZETA"/>
</dbReference>